<dbReference type="PANTHER" id="PTHR43140">
    <property type="entry name" value="TYPE-1 RESTRICTION ENZYME ECOKI SPECIFICITY PROTEIN"/>
    <property type="match status" value="1"/>
</dbReference>
<feature type="domain" description="Type I restriction modification DNA specificity" evidence="5">
    <location>
        <begin position="22"/>
        <end position="200"/>
    </location>
</feature>
<comment type="subunit">
    <text evidence="4">The methyltransferase is composed of M and S polypeptides.</text>
</comment>
<dbReference type="InterPro" id="IPR051212">
    <property type="entry name" value="Type-I_RE_S_subunit"/>
</dbReference>
<dbReference type="PANTHER" id="PTHR43140:SF1">
    <property type="entry name" value="TYPE I RESTRICTION ENZYME ECOKI SPECIFICITY SUBUNIT"/>
    <property type="match status" value="1"/>
</dbReference>
<proteinExistence type="inferred from homology"/>
<dbReference type="Gene3D" id="3.90.220.20">
    <property type="entry name" value="DNA methylase specificity domains"/>
    <property type="match status" value="2"/>
</dbReference>
<dbReference type="AlphaFoldDB" id="A0A1Y4MUZ9"/>
<dbReference type="GO" id="GO:0003677">
    <property type="term" value="F:DNA binding"/>
    <property type="evidence" value="ECO:0007669"/>
    <property type="project" value="UniProtKB-KW"/>
</dbReference>
<evidence type="ECO:0000256" key="3">
    <source>
        <dbReference type="ARBA" id="ARBA00023125"/>
    </source>
</evidence>
<dbReference type="EMBL" id="NFKP01000001">
    <property type="protein sequence ID" value="OUP71471.1"/>
    <property type="molecule type" value="Genomic_DNA"/>
</dbReference>
<comment type="similarity">
    <text evidence="1">Belongs to the type-I restriction system S methylase family.</text>
</comment>
<keyword evidence="2" id="KW-0680">Restriction system</keyword>
<evidence type="ECO:0000256" key="4">
    <source>
        <dbReference type="ARBA" id="ARBA00038652"/>
    </source>
</evidence>
<dbReference type="Proteomes" id="UP000196386">
    <property type="component" value="Unassembled WGS sequence"/>
</dbReference>
<gene>
    <name evidence="6" type="ORF">B5F11_00925</name>
</gene>
<evidence type="ECO:0000256" key="2">
    <source>
        <dbReference type="ARBA" id="ARBA00022747"/>
    </source>
</evidence>
<name>A0A1Y4MUZ9_9FIRM</name>
<evidence type="ECO:0000313" key="7">
    <source>
        <dbReference type="Proteomes" id="UP000196386"/>
    </source>
</evidence>
<protein>
    <recommendedName>
        <fullName evidence="5">Type I restriction modification DNA specificity domain-containing protein</fullName>
    </recommendedName>
</protein>
<dbReference type="InterPro" id="IPR000055">
    <property type="entry name" value="Restrct_endonuc_typeI_TRD"/>
</dbReference>
<accession>A0A1Y4MUZ9</accession>
<organism evidence="6 7">
    <name type="scientific">Anaerotruncus colihominis</name>
    <dbReference type="NCBI Taxonomy" id="169435"/>
    <lineage>
        <taxon>Bacteria</taxon>
        <taxon>Bacillati</taxon>
        <taxon>Bacillota</taxon>
        <taxon>Clostridia</taxon>
        <taxon>Eubacteriales</taxon>
        <taxon>Oscillospiraceae</taxon>
        <taxon>Anaerotruncus</taxon>
    </lineage>
</organism>
<keyword evidence="3" id="KW-0238">DNA-binding</keyword>
<reference evidence="7" key="1">
    <citation type="submission" date="2017-04" db="EMBL/GenBank/DDBJ databases">
        <title>Function of individual gut microbiota members based on whole genome sequencing of pure cultures obtained from chicken caecum.</title>
        <authorList>
            <person name="Medvecky M."/>
            <person name="Cejkova D."/>
            <person name="Polansky O."/>
            <person name="Karasova D."/>
            <person name="Kubasova T."/>
            <person name="Cizek A."/>
            <person name="Rychlik I."/>
        </authorList>
    </citation>
    <scope>NUCLEOTIDE SEQUENCE [LARGE SCALE GENOMIC DNA]</scope>
    <source>
        <strain evidence="7">An175</strain>
    </source>
</reference>
<dbReference type="RefSeq" id="WP_087299040.1">
    <property type="nucleotide sequence ID" value="NZ_NFKP01000001.1"/>
</dbReference>
<dbReference type="Gene3D" id="1.10.287.1120">
    <property type="entry name" value="Bipartite methylase S protein"/>
    <property type="match status" value="1"/>
</dbReference>
<dbReference type="Pfam" id="PF01420">
    <property type="entry name" value="Methylase_S"/>
    <property type="match status" value="1"/>
</dbReference>
<evidence type="ECO:0000259" key="5">
    <source>
        <dbReference type="Pfam" id="PF01420"/>
    </source>
</evidence>
<evidence type="ECO:0000313" key="6">
    <source>
        <dbReference type="EMBL" id="OUP71471.1"/>
    </source>
</evidence>
<comment type="caution">
    <text evidence="6">The sequence shown here is derived from an EMBL/GenBank/DDBJ whole genome shotgun (WGS) entry which is preliminary data.</text>
</comment>
<dbReference type="SUPFAM" id="SSF116734">
    <property type="entry name" value="DNA methylase specificity domain"/>
    <property type="match status" value="2"/>
</dbReference>
<dbReference type="InterPro" id="IPR044946">
    <property type="entry name" value="Restrct_endonuc_typeI_TRD_sf"/>
</dbReference>
<sequence>MTPANGFAEMKDSGILGCGSIPSHWETIALKYVALLDGKVDTSNITPEDTVSFVPMECIRNDKRIPKTAQKSKDNGTYSSFCNGDIAIAKVTPCFENGNICVMASLENGYAFGSSELFSVRPQNIVGRYLFYSLQTPYFLDGGAATMTGVGGLKRVSSYYMKNVKIVFPPLSEQSTIASYLDAQCAKIDEIIAQDKASIEDYKQWKMSVVNDAVTHGLDPNAEMKDSGIYWMGKIPTKWGLKRLKYIFAIKKDIAGELGHTVLAITQQGIKPKNMSDKGQFALDYSKYQLVVPGDFAMNHMDLLTGWVDISQYSGVTSPDYRVFFALHPEEIDTNYYKHVFQTCYRCRIFYGLGQGVSGLGRWRLPAEMFLNFVLPVPPLDEQRKIGEFLDKQCAKIDDLIIEKQSLIDDLESYKKSFIYEVVTGKRRIAEPDQMTIAVLSPDILRYQKALLMLRILDLLGNKARGRIHLQKCMFAAECLLNIPFQTQYIRYDHGPYDLHLADYETVLCDSGWFNIQKGSHVTYQKSRHFAEGLKEYMNVFSDIDEKLKHIVAFLKPMKTTQAERVATLLAAWNDFIIDGISHPTDKEIINEVMSNWTPNKANPQYSTWQDTLTKIRKNRFIPSGFGIHTLKKEVLLQEE</sequence>
<dbReference type="CDD" id="cd17260">
    <property type="entry name" value="RMtype1_S_EcoEI-TRD1-CR1_like"/>
    <property type="match status" value="1"/>
</dbReference>
<dbReference type="GO" id="GO:0009307">
    <property type="term" value="P:DNA restriction-modification system"/>
    <property type="evidence" value="ECO:0007669"/>
    <property type="project" value="UniProtKB-KW"/>
</dbReference>
<evidence type="ECO:0000256" key="1">
    <source>
        <dbReference type="ARBA" id="ARBA00010923"/>
    </source>
</evidence>